<protein>
    <submittedName>
        <fullName evidence="1">Uncharacterized protein</fullName>
    </submittedName>
</protein>
<dbReference type="RefSeq" id="WP_203632775.1">
    <property type="nucleotide sequence ID" value="NZ_BOLV01000019.1"/>
</dbReference>
<comment type="caution">
    <text evidence="1">The sequence shown here is derived from an EMBL/GenBank/DDBJ whole genome shotgun (WGS) entry which is preliminary data.</text>
</comment>
<organism evidence="1 2">
    <name type="scientific">Lacticaseibacillus suilingensis</name>
    <dbReference type="NCBI Taxonomy" id="2799577"/>
    <lineage>
        <taxon>Bacteria</taxon>
        <taxon>Bacillati</taxon>
        <taxon>Bacillota</taxon>
        <taxon>Bacilli</taxon>
        <taxon>Lactobacillales</taxon>
        <taxon>Lactobacillaceae</taxon>
        <taxon>Lacticaseibacillus</taxon>
    </lineage>
</organism>
<dbReference type="Proteomes" id="UP001597199">
    <property type="component" value="Unassembled WGS sequence"/>
</dbReference>
<proteinExistence type="predicted"/>
<keyword evidence="2" id="KW-1185">Reference proteome</keyword>
<sequence>MLDERLIGTTFTLTQDGPGDVALYGIHYHYHVLDQAKSGDLVVVVRAEALGLSVRKASETLVF</sequence>
<evidence type="ECO:0000313" key="1">
    <source>
        <dbReference type="EMBL" id="MFD1399504.1"/>
    </source>
</evidence>
<dbReference type="EMBL" id="JBHTOA010000033">
    <property type="protein sequence ID" value="MFD1399504.1"/>
    <property type="molecule type" value="Genomic_DNA"/>
</dbReference>
<name>A0ABW4BGX0_9LACO</name>
<gene>
    <name evidence="1" type="ORF">ACFQ41_09305</name>
</gene>
<accession>A0ABW4BGX0</accession>
<evidence type="ECO:0000313" key="2">
    <source>
        <dbReference type="Proteomes" id="UP001597199"/>
    </source>
</evidence>
<reference evidence="2" key="1">
    <citation type="journal article" date="2019" name="Int. J. Syst. Evol. Microbiol.">
        <title>The Global Catalogue of Microorganisms (GCM) 10K type strain sequencing project: providing services to taxonomists for standard genome sequencing and annotation.</title>
        <authorList>
            <consortium name="The Broad Institute Genomics Platform"/>
            <consortium name="The Broad Institute Genome Sequencing Center for Infectious Disease"/>
            <person name="Wu L."/>
            <person name="Ma J."/>
        </authorList>
    </citation>
    <scope>NUCLEOTIDE SEQUENCE [LARGE SCALE GENOMIC DNA]</scope>
    <source>
        <strain evidence="2">CCM 9110</strain>
    </source>
</reference>